<keyword evidence="3" id="KW-0804">Transcription</keyword>
<dbReference type="InterPro" id="IPR023187">
    <property type="entry name" value="Tscrpt_reg_MarR-type_CS"/>
</dbReference>
<dbReference type="InterPro" id="IPR039422">
    <property type="entry name" value="MarR/SlyA-like"/>
</dbReference>
<dbReference type="SMART" id="SM00347">
    <property type="entry name" value="HTH_MARR"/>
    <property type="match status" value="1"/>
</dbReference>
<dbReference type="GO" id="GO:0003677">
    <property type="term" value="F:DNA binding"/>
    <property type="evidence" value="ECO:0007669"/>
    <property type="project" value="UniProtKB-KW"/>
</dbReference>
<dbReference type="RefSeq" id="WP_185801642.1">
    <property type="nucleotide sequence ID" value="NZ_JACJVJ010000002.1"/>
</dbReference>
<evidence type="ECO:0000256" key="1">
    <source>
        <dbReference type="ARBA" id="ARBA00023015"/>
    </source>
</evidence>
<dbReference type="Pfam" id="PF12802">
    <property type="entry name" value="MarR_2"/>
    <property type="match status" value="1"/>
</dbReference>
<dbReference type="GO" id="GO:0006950">
    <property type="term" value="P:response to stress"/>
    <property type="evidence" value="ECO:0007669"/>
    <property type="project" value="TreeGrafter"/>
</dbReference>
<dbReference type="PRINTS" id="PR00598">
    <property type="entry name" value="HTHMARR"/>
</dbReference>
<organism evidence="5 6">
    <name type="scientific">Parasphingopyxis marina</name>
    <dbReference type="NCBI Taxonomy" id="2761622"/>
    <lineage>
        <taxon>Bacteria</taxon>
        <taxon>Pseudomonadati</taxon>
        <taxon>Pseudomonadota</taxon>
        <taxon>Alphaproteobacteria</taxon>
        <taxon>Sphingomonadales</taxon>
        <taxon>Sphingomonadaceae</taxon>
        <taxon>Parasphingopyxis</taxon>
    </lineage>
</organism>
<dbReference type="AlphaFoldDB" id="A0A842I117"/>
<name>A0A842I117_9SPHN</name>
<evidence type="ECO:0000313" key="6">
    <source>
        <dbReference type="Proteomes" id="UP000564378"/>
    </source>
</evidence>
<dbReference type="SUPFAM" id="SSF46785">
    <property type="entry name" value="Winged helix' DNA-binding domain"/>
    <property type="match status" value="1"/>
</dbReference>
<dbReference type="EMBL" id="JACJVJ010000002">
    <property type="protein sequence ID" value="MBC2778383.1"/>
    <property type="molecule type" value="Genomic_DNA"/>
</dbReference>
<evidence type="ECO:0000313" key="5">
    <source>
        <dbReference type="EMBL" id="MBC2778383.1"/>
    </source>
</evidence>
<sequence length="168" mass="18662">MSTRPGQPPPASPLFLREAEIRRGIELLFFGHAQLMGSGDALLERSKLGRAHHRALYFIARSPGLPVGDLMALLGVTKQSLGRVLGELEERGFVQREQGRQDRRQVLLRLTASGEALETELFAAFRTRMIEAYNEAGPGAVGGFWTVLEKLLPEDALERARALTRDDR</sequence>
<feature type="domain" description="HTH marR-type" evidence="4">
    <location>
        <begin position="11"/>
        <end position="153"/>
    </location>
</feature>
<keyword evidence="1" id="KW-0805">Transcription regulation</keyword>
<dbReference type="InterPro" id="IPR036390">
    <property type="entry name" value="WH_DNA-bd_sf"/>
</dbReference>
<evidence type="ECO:0000259" key="4">
    <source>
        <dbReference type="PROSITE" id="PS50995"/>
    </source>
</evidence>
<comment type="caution">
    <text evidence="5">The sequence shown here is derived from an EMBL/GenBank/DDBJ whole genome shotgun (WGS) entry which is preliminary data.</text>
</comment>
<keyword evidence="6" id="KW-1185">Reference proteome</keyword>
<dbReference type="InterPro" id="IPR000835">
    <property type="entry name" value="HTH_MarR-typ"/>
</dbReference>
<dbReference type="PROSITE" id="PS01117">
    <property type="entry name" value="HTH_MARR_1"/>
    <property type="match status" value="1"/>
</dbReference>
<evidence type="ECO:0000256" key="2">
    <source>
        <dbReference type="ARBA" id="ARBA00023125"/>
    </source>
</evidence>
<accession>A0A842I117</accession>
<proteinExistence type="predicted"/>
<dbReference type="Gene3D" id="1.10.10.10">
    <property type="entry name" value="Winged helix-like DNA-binding domain superfamily/Winged helix DNA-binding domain"/>
    <property type="match status" value="1"/>
</dbReference>
<protein>
    <submittedName>
        <fullName evidence="5">MarR family transcriptional regulator</fullName>
    </submittedName>
</protein>
<dbReference type="PANTHER" id="PTHR33164">
    <property type="entry name" value="TRANSCRIPTIONAL REGULATOR, MARR FAMILY"/>
    <property type="match status" value="1"/>
</dbReference>
<reference evidence="5 6" key="1">
    <citation type="submission" date="2020-08" db="EMBL/GenBank/DDBJ databases">
        <title>Draft genome sequence of Parasphingopyxis sp. GrpM-11.</title>
        <authorList>
            <person name="Oh J."/>
            <person name="Roh D.-H."/>
        </authorList>
    </citation>
    <scope>NUCLEOTIDE SEQUENCE [LARGE SCALE GENOMIC DNA]</scope>
    <source>
        <strain evidence="5 6">GrpM-11</strain>
    </source>
</reference>
<keyword evidence="2" id="KW-0238">DNA-binding</keyword>
<evidence type="ECO:0000256" key="3">
    <source>
        <dbReference type="ARBA" id="ARBA00023163"/>
    </source>
</evidence>
<gene>
    <name evidence="5" type="ORF">H6P80_12220</name>
</gene>
<dbReference type="Proteomes" id="UP000564378">
    <property type="component" value="Unassembled WGS sequence"/>
</dbReference>
<dbReference type="InterPro" id="IPR036388">
    <property type="entry name" value="WH-like_DNA-bd_sf"/>
</dbReference>
<dbReference type="PANTHER" id="PTHR33164:SF44">
    <property type="entry name" value="TRANSCRIPTIONAL REGULATORY PROTEIN"/>
    <property type="match status" value="1"/>
</dbReference>
<dbReference type="GO" id="GO:0003700">
    <property type="term" value="F:DNA-binding transcription factor activity"/>
    <property type="evidence" value="ECO:0007669"/>
    <property type="project" value="InterPro"/>
</dbReference>
<dbReference type="PROSITE" id="PS50995">
    <property type="entry name" value="HTH_MARR_2"/>
    <property type="match status" value="1"/>
</dbReference>